<dbReference type="Gene3D" id="2.60.40.10">
    <property type="entry name" value="Immunoglobulins"/>
    <property type="match status" value="1"/>
</dbReference>
<dbReference type="InterPro" id="IPR013783">
    <property type="entry name" value="Ig-like_fold"/>
</dbReference>
<comment type="caution">
    <text evidence="2">The sequence shown here is derived from an EMBL/GenBank/DDBJ whole genome shotgun (WGS) entry which is preliminary data.</text>
</comment>
<evidence type="ECO:0000259" key="1">
    <source>
        <dbReference type="SMART" id="SM00128"/>
    </source>
</evidence>
<dbReference type="FunFam" id="2.60.40.10:FF:000132">
    <property type="entry name" value="Inositol polyphosphate 5-phosphatase OCRL-1 isoform b"/>
    <property type="match status" value="1"/>
</dbReference>
<evidence type="ECO:0000313" key="2">
    <source>
        <dbReference type="EMBL" id="KAF0973962.1"/>
    </source>
</evidence>
<dbReference type="Pfam" id="PF21310">
    <property type="entry name" value="OCRL-like_ASH"/>
    <property type="match status" value="1"/>
</dbReference>
<evidence type="ECO:0000313" key="3">
    <source>
        <dbReference type="Proteomes" id="UP000444721"/>
    </source>
</evidence>
<dbReference type="RefSeq" id="XP_044558675.1">
    <property type="nucleotide sequence ID" value="XM_044710689.1"/>
</dbReference>
<feature type="domain" description="Inositol polyphosphate-related phosphatase" evidence="1">
    <location>
        <begin position="105"/>
        <end position="365"/>
    </location>
</feature>
<gene>
    <name evidence="2" type="ORF">FDP41_006994</name>
</gene>
<dbReference type="SMART" id="SM00128">
    <property type="entry name" value="IPPc"/>
    <property type="match status" value="1"/>
</dbReference>
<dbReference type="InterPro" id="IPR048869">
    <property type="entry name" value="OCRL-1_2_ASH"/>
</dbReference>
<dbReference type="GeneID" id="68114212"/>
<reference evidence="2 3" key="1">
    <citation type="journal article" date="2019" name="Sci. Rep.">
        <title>Nanopore sequencing improves the draft genome of the human pathogenic amoeba Naegleria fowleri.</title>
        <authorList>
            <person name="Liechti N."/>
            <person name="Schurch N."/>
            <person name="Bruggmann R."/>
            <person name="Wittwer M."/>
        </authorList>
    </citation>
    <scope>NUCLEOTIDE SEQUENCE [LARGE SCALE GENOMIC DNA]</scope>
    <source>
        <strain evidence="2 3">ATCC 30894</strain>
    </source>
</reference>
<keyword evidence="3" id="KW-1185">Reference proteome</keyword>
<dbReference type="GO" id="GO:0046856">
    <property type="term" value="P:phosphatidylinositol dephosphorylation"/>
    <property type="evidence" value="ECO:0007669"/>
    <property type="project" value="InterPro"/>
</dbReference>
<dbReference type="VEuPathDB" id="AmoebaDB:NfTy_076100"/>
<sequence length="552" mass="64133">MALIAHKDVPTNVAIMFLDYSMDNKTFRIRDFQLIKKHDFGIKIVDEIHFDLYFKSQATVYNLQSESASTQWVVVSSLIKVCKLVNDQPGHPSFTTTSSTTSATTYVSDSISSQPLLDLPPPKTETKANNRISLLKSTAELSLSEFLVDMDALHDGTASDNEERQWHHYYTQRMQRDKEQKKNKSEDNQDISIDMFKKLIGNPLGSSYGCCREKKSKFPRYLQKADFGNPFLYRPDQHEFFFWFGDLNYRINQPNLIVREKIKKQDYKFLMKYDQLMIEKNAQNAFVGFCEGEITFDPTYKFDSGTDTYDTSEKGRVPSYTDRILWREDERGRIVQKSYKSFKEYKMSDHKPVTSWFEVGVKIVEEKYKKCYLDIIKMLDKLENDMLPEVAITGQSINYENVKYDEPITQTVCLHNTGQVVCEYQFVPKPQESQPCKPYVTIQPLEGYVIPGETEEIKVTIQVNSQRAPKLLSGDDTIDDILILHLKNGRDHFISITGNYVKSCFGSTLDQLVKQKYPIQRKDDGLELSSFEKDLKVPKELWRLIDLLYQKD</sequence>
<dbReference type="InterPro" id="IPR036691">
    <property type="entry name" value="Endo/exonu/phosph_ase_sf"/>
</dbReference>
<dbReference type="VEuPathDB" id="AmoebaDB:NF0100080"/>
<dbReference type="EMBL" id="VFQX01000056">
    <property type="protein sequence ID" value="KAF0973962.1"/>
    <property type="molecule type" value="Genomic_DNA"/>
</dbReference>
<dbReference type="AlphaFoldDB" id="A0A6A5BGN7"/>
<dbReference type="GO" id="GO:0004439">
    <property type="term" value="F:phosphatidylinositol-4,5-bisphosphate 5-phosphatase activity"/>
    <property type="evidence" value="ECO:0007669"/>
    <property type="project" value="TreeGrafter"/>
</dbReference>
<accession>A0A6A5BGN7</accession>
<organism evidence="2 3">
    <name type="scientific">Naegleria fowleri</name>
    <name type="common">Brain eating amoeba</name>
    <dbReference type="NCBI Taxonomy" id="5763"/>
    <lineage>
        <taxon>Eukaryota</taxon>
        <taxon>Discoba</taxon>
        <taxon>Heterolobosea</taxon>
        <taxon>Tetramitia</taxon>
        <taxon>Eutetramitia</taxon>
        <taxon>Vahlkampfiidae</taxon>
        <taxon>Naegleria</taxon>
    </lineage>
</organism>
<dbReference type="Gene3D" id="3.60.10.10">
    <property type="entry name" value="Endonuclease/exonuclease/phosphatase"/>
    <property type="match status" value="1"/>
</dbReference>
<dbReference type="OrthoDB" id="7862313at2759"/>
<dbReference type="Proteomes" id="UP000444721">
    <property type="component" value="Unassembled WGS sequence"/>
</dbReference>
<dbReference type="InterPro" id="IPR000300">
    <property type="entry name" value="IPPc"/>
</dbReference>
<dbReference type="PANTHER" id="PTHR11200">
    <property type="entry name" value="INOSITOL 5-PHOSPHATASE"/>
    <property type="match status" value="1"/>
</dbReference>
<protein>
    <recommendedName>
        <fullName evidence="1">Inositol polyphosphate-related phosphatase domain-containing protein</fullName>
    </recommendedName>
</protein>
<dbReference type="InterPro" id="IPR046985">
    <property type="entry name" value="IP5"/>
</dbReference>
<dbReference type="Pfam" id="PF22669">
    <property type="entry name" value="Exo_endo_phos2"/>
    <property type="match status" value="1"/>
</dbReference>
<name>A0A6A5BGN7_NAEFO</name>
<dbReference type="VEuPathDB" id="AmoebaDB:FDP41_006994"/>
<dbReference type="PANTHER" id="PTHR11200:SF300">
    <property type="entry name" value="TYPE II INOSITOL 1,4,5-TRISPHOSPHATE 5-PHOSPHATASE"/>
    <property type="match status" value="1"/>
</dbReference>
<dbReference type="SUPFAM" id="SSF56219">
    <property type="entry name" value="DNase I-like"/>
    <property type="match status" value="1"/>
</dbReference>
<proteinExistence type="predicted"/>